<protein>
    <recommendedName>
        <fullName evidence="3">ATP-grasp domain-containing protein</fullName>
    </recommendedName>
</protein>
<keyword evidence="2" id="KW-1185">Reference proteome</keyword>
<organism evidence="1 2">
    <name type="scientific">Natronoflexus pectinivorans</name>
    <dbReference type="NCBI Taxonomy" id="682526"/>
    <lineage>
        <taxon>Bacteria</taxon>
        <taxon>Pseudomonadati</taxon>
        <taxon>Bacteroidota</taxon>
        <taxon>Bacteroidia</taxon>
        <taxon>Marinilabiliales</taxon>
        <taxon>Marinilabiliaceae</taxon>
        <taxon>Natronoflexus</taxon>
    </lineage>
</organism>
<accession>A0A4V2RW94</accession>
<evidence type="ECO:0000313" key="2">
    <source>
        <dbReference type="Proteomes" id="UP000295221"/>
    </source>
</evidence>
<sequence>MNCNKLLFYNPTCEMAVVNGHPSYTPPARLKKFEEDLESIMIWLGASEDVLLTRNRLSTDFVSWLSDFGFEVPKCMDVDSLQETIFAKELHPWGWSPAIHKFFSTLEIQLQDSWKSNPMNHWKSEYKRLLSRLTGVELIKEAVVIIEKERFSNVLIPHVPVMMDSPEYINHIEKTSTLPLLLKTPWSASGRGLFKIRDKNEQAWKNPWILGKLKQQGFLLGEPFLHKLQDVSFHFWCDSKGVHSLGTTYFSTDKAGRFLGCYTHLPKDSSIPESLMKEGEKEAESVLLTALQKMKINTKYRGPIGVDGLFFLSANGKILLNPCIEVNMRYSMGLINLKIRERLAPGRTGKWQIGYLKAREWDDLAGCFSAKSMHGMITGDILPLSASPKNEGYMAWFEVFN</sequence>
<proteinExistence type="predicted"/>
<evidence type="ECO:0000313" key="1">
    <source>
        <dbReference type="EMBL" id="TCO07292.1"/>
    </source>
</evidence>
<evidence type="ECO:0008006" key="3">
    <source>
        <dbReference type="Google" id="ProtNLM"/>
    </source>
</evidence>
<dbReference type="AlphaFoldDB" id="A0A4V2RW94"/>
<dbReference type="EMBL" id="SLWK01000009">
    <property type="protein sequence ID" value="TCO07292.1"/>
    <property type="molecule type" value="Genomic_DNA"/>
</dbReference>
<name>A0A4V2RW94_9BACT</name>
<dbReference type="SUPFAM" id="SSF56059">
    <property type="entry name" value="Glutathione synthetase ATP-binding domain-like"/>
    <property type="match status" value="1"/>
</dbReference>
<comment type="caution">
    <text evidence="1">The sequence shown here is derived from an EMBL/GenBank/DDBJ whole genome shotgun (WGS) entry which is preliminary data.</text>
</comment>
<gene>
    <name evidence="1" type="ORF">EV194_109110</name>
</gene>
<dbReference type="Proteomes" id="UP000295221">
    <property type="component" value="Unassembled WGS sequence"/>
</dbReference>
<reference evidence="1 2" key="1">
    <citation type="submission" date="2019-03" db="EMBL/GenBank/DDBJ databases">
        <title>Genomic Encyclopedia of Type Strains, Phase IV (KMG-IV): sequencing the most valuable type-strain genomes for metagenomic binning, comparative biology and taxonomic classification.</title>
        <authorList>
            <person name="Goeker M."/>
        </authorList>
    </citation>
    <scope>NUCLEOTIDE SEQUENCE [LARGE SCALE GENOMIC DNA]</scope>
    <source>
        <strain evidence="1 2">DSM 24179</strain>
    </source>
</reference>
<dbReference type="OrthoDB" id="5291617at2"/>